<evidence type="ECO:0000256" key="1">
    <source>
        <dbReference type="SAM" id="MobiDB-lite"/>
    </source>
</evidence>
<organism evidence="3 4">
    <name type="scientific">Oleomonas cavernae</name>
    <dbReference type="NCBI Taxonomy" id="2320859"/>
    <lineage>
        <taxon>Bacteria</taxon>
        <taxon>Pseudomonadati</taxon>
        <taxon>Pseudomonadota</taxon>
        <taxon>Alphaproteobacteria</taxon>
        <taxon>Acetobacterales</taxon>
        <taxon>Acetobacteraceae</taxon>
        <taxon>Oleomonas</taxon>
    </lineage>
</organism>
<evidence type="ECO:0000313" key="3">
    <source>
        <dbReference type="EMBL" id="RJF80712.1"/>
    </source>
</evidence>
<feature type="signal peptide" evidence="2">
    <location>
        <begin position="1"/>
        <end position="20"/>
    </location>
</feature>
<proteinExistence type="predicted"/>
<comment type="caution">
    <text evidence="3">The sequence shown here is derived from an EMBL/GenBank/DDBJ whole genome shotgun (WGS) entry which is preliminary data.</text>
</comment>
<sequence>MTLQKLVACLLIVTAAALPAACGKRGAPTRPSGSTATQPVPETARPSQPSTPEQDFPIPTTRPLP</sequence>
<feature type="compositionally biased region" description="Polar residues" evidence="1">
    <location>
        <begin position="31"/>
        <end position="53"/>
    </location>
</feature>
<dbReference type="OrthoDB" id="1351828at28211"/>
<feature type="region of interest" description="Disordered" evidence="1">
    <location>
        <begin position="21"/>
        <end position="65"/>
    </location>
</feature>
<dbReference type="AlphaFoldDB" id="A0A418VU81"/>
<dbReference type="Proteomes" id="UP000284605">
    <property type="component" value="Unassembled WGS sequence"/>
</dbReference>
<evidence type="ECO:0000256" key="2">
    <source>
        <dbReference type="SAM" id="SignalP"/>
    </source>
</evidence>
<dbReference type="RefSeq" id="WP_119782764.1">
    <property type="nucleotide sequence ID" value="NZ_QYUK01000016.1"/>
</dbReference>
<keyword evidence="2" id="KW-0732">Signal</keyword>
<keyword evidence="4" id="KW-1185">Reference proteome</keyword>
<evidence type="ECO:0008006" key="5">
    <source>
        <dbReference type="Google" id="ProtNLM"/>
    </source>
</evidence>
<name>A0A418VU81_9PROT</name>
<gene>
    <name evidence="3" type="ORF">D3874_26855</name>
</gene>
<protein>
    <recommendedName>
        <fullName evidence="5">Lipoprotein</fullName>
    </recommendedName>
</protein>
<dbReference type="EMBL" id="QYUK01000016">
    <property type="protein sequence ID" value="RJF80712.1"/>
    <property type="molecule type" value="Genomic_DNA"/>
</dbReference>
<reference evidence="3 4" key="1">
    <citation type="submission" date="2018-09" db="EMBL/GenBank/DDBJ databases">
        <authorList>
            <person name="Zhu H."/>
        </authorList>
    </citation>
    <scope>NUCLEOTIDE SEQUENCE [LARGE SCALE GENOMIC DNA]</scope>
    <source>
        <strain evidence="3 4">K1W22B-8</strain>
    </source>
</reference>
<feature type="chain" id="PRO_5018998969" description="Lipoprotein" evidence="2">
    <location>
        <begin position="21"/>
        <end position="65"/>
    </location>
</feature>
<evidence type="ECO:0000313" key="4">
    <source>
        <dbReference type="Proteomes" id="UP000284605"/>
    </source>
</evidence>
<accession>A0A418VU81</accession>